<dbReference type="RefSeq" id="WP_377712530.1">
    <property type="nucleotide sequence ID" value="NZ_JBHTJM010000002.1"/>
</dbReference>
<accession>A0ABW3HZ60</accession>
<protein>
    <recommendedName>
        <fullName evidence="3">Chromosomal replication initiator protein DnaA domain-containing protein</fullName>
    </recommendedName>
</protein>
<proteinExistence type="predicted"/>
<name>A0ABW3HZ60_9FLAO</name>
<dbReference type="InterPro" id="IPR027417">
    <property type="entry name" value="P-loop_NTPase"/>
</dbReference>
<organism evidence="1 2">
    <name type="scientific">Pseudofulvibacter geojedonensis</name>
    <dbReference type="NCBI Taxonomy" id="1123758"/>
    <lineage>
        <taxon>Bacteria</taxon>
        <taxon>Pseudomonadati</taxon>
        <taxon>Bacteroidota</taxon>
        <taxon>Flavobacteriia</taxon>
        <taxon>Flavobacteriales</taxon>
        <taxon>Flavobacteriaceae</taxon>
        <taxon>Pseudofulvibacter</taxon>
    </lineage>
</organism>
<sequence>MKNLIKNEQIKFNFNPFGGLDDDENNFVLQPEIDFKEVEELLKDNSAITIELVGRKGRGKTSHLRALSNYIKDCEFIQLSTTNKAFSTNTKKSIYIIDSIHHLKLTNRLSLWRQKNNSFIISTHISKKLEFISTGRKFKSYKIGQNSKEDLKLLIQKRIALASNINNFHDIDLNNTFLENLSAKHKSDKRAILTNLYSSFKQK</sequence>
<keyword evidence="2" id="KW-1185">Reference proteome</keyword>
<evidence type="ECO:0000313" key="1">
    <source>
        <dbReference type="EMBL" id="MFD0962647.1"/>
    </source>
</evidence>
<evidence type="ECO:0008006" key="3">
    <source>
        <dbReference type="Google" id="ProtNLM"/>
    </source>
</evidence>
<gene>
    <name evidence="1" type="ORF">ACFQ1O_01360</name>
</gene>
<comment type="caution">
    <text evidence="1">The sequence shown here is derived from an EMBL/GenBank/DDBJ whole genome shotgun (WGS) entry which is preliminary data.</text>
</comment>
<evidence type="ECO:0000313" key="2">
    <source>
        <dbReference type="Proteomes" id="UP001596997"/>
    </source>
</evidence>
<dbReference type="SUPFAM" id="SSF52540">
    <property type="entry name" value="P-loop containing nucleoside triphosphate hydrolases"/>
    <property type="match status" value="1"/>
</dbReference>
<reference evidence="2" key="1">
    <citation type="journal article" date="2019" name="Int. J. Syst. Evol. Microbiol.">
        <title>The Global Catalogue of Microorganisms (GCM) 10K type strain sequencing project: providing services to taxonomists for standard genome sequencing and annotation.</title>
        <authorList>
            <consortium name="The Broad Institute Genomics Platform"/>
            <consortium name="The Broad Institute Genome Sequencing Center for Infectious Disease"/>
            <person name="Wu L."/>
            <person name="Ma J."/>
        </authorList>
    </citation>
    <scope>NUCLEOTIDE SEQUENCE [LARGE SCALE GENOMIC DNA]</scope>
    <source>
        <strain evidence="2">CCUG 62114</strain>
    </source>
</reference>
<dbReference type="EMBL" id="JBHTJM010000002">
    <property type="protein sequence ID" value="MFD0962647.1"/>
    <property type="molecule type" value="Genomic_DNA"/>
</dbReference>
<dbReference type="Proteomes" id="UP001596997">
    <property type="component" value="Unassembled WGS sequence"/>
</dbReference>